<dbReference type="Proteomes" id="UP000306985">
    <property type="component" value="Unassembled WGS sequence"/>
</dbReference>
<keyword evidence="1" id="KW-0812">Transmembrane</keyword>
<dbReference type="EMBL" id="SZZH01000002">
    <property type="protein sequence ID" value="TKV59293.1"/>
    <property type="molecule type" value="Genomic_DNA"/>
</dbReference>
<evidence type="ECO:0000256" key="1">
    <source>
        <dbReference type="SAM" id="Phobius"/>
    </source>
</evidence>
<name>A0A4U6QGB7_9ACTN</name>
<feature type="transmembrane region" description="Helical" evidence="1">
    <location>
        <begin position="89"/>
        <end position="108"/>
    </location>
</feature>
<keyword evidence="1" id="KW-0472">Membrane</keyword>
<gene>
    <name evidence="2" type="ORF">FDO65_11230</name>
</gene>
<protein>
    <submittedName>
        <fullName evidence="2">DUF2752 domain-containing protein</fullName>
    </submittedName>
</protein>
<proteinExistence type="predicted"/>
<keyword evidence="3" id="KW-1185">Reference proteome</keyword>
<dbReference type="InterPro" id="IPR021215">
    <property type="entry name" value="DUF2752"/>
</dbReference>
<accession>A0A4U6QGB7</accession>
<sequence length="114" mass="11728">MLGAAVAGALDPATVANGPVVCPFRLLTGLPCPGCGLTRSWVFAVHGDLDASLAAHPFGPPLLGLTLVLAGVLLARRVAGRAGPNLDRLVRHPLTVVVLVGWLGWAVWRLVAAL</sequence>
<organism evidence="2 3">
    <name type="scientific">Nakamurella flava</name>
    <dbReference type="NCBI Taxonomy" id="2576308"/>
    <lineage>
        <taxon>Bacteria</taxon>
        <taxon>Bacillati</taxon>
        <taxon>Actinomycetota</taxon>
        <taxon>Actinomycetes</taxon>
        <taxon>Nakamurellales</taxon>
        <taxon>Nakamurellaceae</taxon>
        <taxon>Nakamurella</taxon>
    </lineage>
</organism>
<evidence type="ECO:0000313" key="2">
    <source>
        <dbReference type="EMBL" id="TKV59293.1"/>
    </source>
</evidence>
<comment type="caution">
    <text evidence="2">The sequence shown here is derived from an EMBL/GenBank/DDBJ whole genome shotgun (WGS) entry which is preliminary data.</text>
</comment>
<keyword evidence="1" id="KW-1133">Transmembrane helix</keyword>
<evidence type="ECO:0000313" key="3">
    <source>
        <dbReference type="Proteomes" id="UP000306985"/>
    </source>
</evidence>
<dbReference type="AlphaFoldDB" id="A0A4U6QGB7"/>
<feature type="transmembrane region" description="Helical" evidence="1">
    <location>
        <begin position="58"/>
        <end position="77"/>
    </location>
</feature>
<reference evidence="2 3" key="1">
    <citation type="submission" date="2019-05" db="EMBL/GenBank/DDBJ databases">
        <title>Nakamurella sp. N5BH11, whole genome shotgun sequence.</title>
        <authorList>
            <person name="Tuo L."/>
        </authorList>
    </citation>
    <scope>NUCLEOTIDE SEQUENCE [LARGE SCALE GENOMIC DNA]</scope>
    <source>
        <strain evidence="2 3">N5BH11</strain>
    </source>
</reference>
<dbReference type="Pfam" id="PF10825">
    <property type="entry name" value="DUF2752"/>
    <property type="match status" value="1"/>
</dbReference>